<name>A0A1M5QK50_9BRAD</name>
<organism evidence="2 3">
    <name type="scientific">Bradyrhizobium erythrophlei</name>
    <dbReference type="NCBI Taxonomy" id="1437360"/>
    <lineage>
        <taxon>Bacteria</taxon>
        <taxon>Pseudomonadati</taxon>
        <taxon>Pseudomonadota</taxon>
        <taxon>Alphaproteobacteria</taxon>
        <taxon>Hyphomicrobiales</taxon>
        <taxon>Nitrobacteraceae</taxon>
        <taxon>Bradyrhizobium</taxon>
    </lineage>
</organism>
<keyword evidence="1" id="KW-1133">Transmembrane helix</keyword>
<feature type="transmembrane region" description="Helical" evidence="1">
    <location>
        <begin position="20"/>
        <end position="41"/>
    </location>
</feature>
<dbReference type="EMBL" id="LT670817">
    <property type="protein sequence ID" value="SHH14358.1"/>
    <property type="molecule type" value="Genomic_DNA"/>
</dbReference>
<dbReference type="AlphaFoldDB" id="A0A1M5QK50"/>
<sequence>MMLDPLSDLRHLRNERSDWLLSALTGVLILPRFIYLPSACYSRSSAAW</sequence>
<keyword evidence="1" id="KW-0472">Membrane</keyword>
<dbReference type="Proteomes" id="UP000189796">
    <property type="component" value="Chromosome I"/>
</dbReference>
<keyword evidence="1" id="KW-0812">Transmembrane</keyword>
<reference evidence="2 3" key="1">
    <citation type="submission" date="2016-11" db="EMBL/GenBank/DDBJ databases">
        <authorList>
            <person name="Jaros S."/>
            <person name="Januszkiewicz K."/>
            <person name="Wedrychowicz H."/>
        </authorList>
    </citation>
    <scope>NUCLEOTIDE SEQUENCE [LARGE SCALE GENOMIC DNA]</scope>
    <source>
        <strain evidence="2 3">GAS138</strain>
    </source>
</reference>
<protein>
    <submittedName>
        <fullName evidence="2">Uncharacterized protein</fullName>
    </submittedName>
</protein>
<evidence type="ECO:0000313" key="3">
    <source>
        <dbReference type="Proteomes" id="UP000189796"/>
    </source>
</evidence>
<accession>A0A1M5QK50</accession>
<evidence type="ECO:0000256" key="1">
    <source>
        <dbReference type="SAM" id="Phobius"/>
    </source>
</evidence>
<gene>
    <name evidence="2" type="ORF">SAMN05443248_3846</name>
</gene>
<proteinExistence type="predicted"/>
<evidence type="ECO:0000313" key="2">
    <source>
        <dbReference type="EMBL" id="SHH14358.1"/>
    </source>
</evidence>